<name>A0A3Q7GM61_SOLLC</name>
<evidence type="ECO:0000313" key="2">
    <source>
        <dbReference type="Proteomes" id="UP000004994"/>
    </source>
</evidence>
<evidence type="ECO:0000313" key="1">
    <source>
        <dbReference type="EnsemblPlants" id="Solyc05g045770.1.1.1"/>
    </source>
</evidence>
<protein>
    <submittedName>
        <fullName evidence="1">Uncharacterized protein</fullName>
    </submittedName>
</protein>
<organism evidence="1">
    <name type="scientific">Solanum lycopersicum</name>
    <name type="common">Tomato</name>
    <name type="synonym">Lycopersicon esculentum</name>
    <dbReference type="NCBI Taxonomy" id="4081"/>
    <lineage>
        <taxon>Eukaryota</taxon>
        <taxon>Viridiplantae</taxon>
        <taxon>Streptophyta</taxon>
        <taxon>Embryophyta</taxon>
        <taxon>Tracheophyta</taxon>
        <taxon>Spermatophyta</taxon>
        <taxon>Magnoliopsida</taxon>
        <taxon>eudicotyledons</taxon>
        <taxon>Gunneridae</taxon>
        <taxon>Pentapetalae</taxon>
        <taxon>asterids</taxon>
        <taxon>lamiids</taxon>
        <taxon>Solanales</taxon>
        <taxon>Solanaceae</taxon>
        <taxon>Solanoideae</taxon>
        <taxon>Solaneae</taxon>
        <taxon>Solanum</taxon>
        <taxon>Solanum subgen. Lycopersicon</taxon>
    </lineage>
</organism>
<dbReference type="AlphaFoldDB" id="A0A3Q7GM61"/>
<dbReference type="PaxDb" id="4081-Solyc05g045770.1.1"/>
<accession>A0A3Q7GM61</accession>
<reference evidence="1" key="1">
    <citation type="journal article" date="2012" name="Nature">
        <title>The tomato genome sequence provides insights into fleshy fruit evolution.</title>
        <authorList>
            <consortium name="Tomato Genome Consortium"/>
        </authorList>
    </citation>
    <scope>NUCLEOTIDE SEQUENCE [LARGE SCALE GENOMIC DNA]</scope>
    <source>
        <strain evidence="1">cv. Heinz 1706</strain>
    </source>
</reference>
<keyword evidence="2" id="KW-1185">Reference proteome</keyword>
<dbReference type="InParanoid" id="A0A3Q7GM61"/>
<dbReference type="EnsemblPlants" id="Solyc05g045770.1.1">
    <property type="protein sequence ID" value="Solyc05g045770.1.1.1"/>
    <property type="gene ID" value="Solyc05g045770.1"/>
</dbReference>
<dbReference type="Gramene" id="Solyc05g045770.1.1">
    <property type="protein sequence ID" value="Solyc05g045770.1.1.1"/>
    <property type="gene ID" value="Solyc05g045770.1"/>
</dbReference>
<sequence length="76" mass="8683">MTERMRKKSKPIKEKGRWGAFGKVGSIGCCHSSDGTKEELNEMRGQGAGKIFELIRLDDREKQNEIGIWPKKKQGY</sequence>
<dbReference type="Proteomes" id="UP000004994">
    <property type="component" value="Chromosome 5"/>
</dbReference>
<reference evidence="1" key="2">
    <citation type="submission" date="2019-01" db="UniProtKB">
        <authorList>
            <consortium name="EnsemblPlants"/>
        </authorList>
    </citation>
    <scope>IDENTIFICATION</scope>
    <source>
        <strain evidence="1">cv. Heinz 1706</strain>
    </source>
</reference>
<proteinExistence type="predicted"/>